<comment type="caution">
    <text evidence="1">The sequence shown here is derived from an EMBL/GenBank/DDBJ whole genome shotgun (WGS) entry which is preliminary data.</text>
</comment>
<name>A0A7J9L7M7_GOSSC</name>
<feature type="non-terminal residue" evidence="1">
    <location>
        <position position="1"/>
    </location>
</feature>
<gene>
    <name evidence="1" type="ORF">Goshw_005596</name>
</gene>
<accession>A0A7J9L7M7</accession>
<evidence type="ECO:0000313" key="2">
    <source>
        <dbReference type="Proteomes" id="UP000593576"/>
    </source>
</evidence>
<proteinExistence type="predicted"/>
<organism evidence="1 2">
    <name type="scientific">Gossypium schwendimanii</name>
    <name type="common">Cotton</name>
    <dbReference type="NCBI Taxonomy" id="34291"/>
    <lineage>
        <taxon>Eukaryota</taxon>
        <taxon>Viridiplantae</taxon>
        <taxon>Streptophyta</taxon>
        <taxon>Embryophyta</taxon>
        <taxon>Tracheophyta</taxon>
        <taxon>Spermatophyta</taxon>
        <taxon>Magnoliopsida</taxon>
        <taxon>eudicotyledons</taxon>
        <taxon>Gunneridae</taxon>
        <taxon>Pentapetalae</taxon>
        <taxon>rosids</taxon>
        <taxon>malvids</taxon>
        <taxon>Malvales</taxon>
        <taxon>Malvaceae</taxon>
        <taxon>Malvoideae</taxon>
        <taxon>Gossypium</taxon>
    </lineage>
</organism>
<evidence type="ECO:0008006" key="3">
    <source>
        <dbReference type="Google" id="ProtNLM"/>
    </source>
</evidence>
<reference evidence="1 2" key="1">
    <citation type="journal article" date="2019" name="Genome Biol. Evol.">
        <title>Insights into the evolution of the New World diploid cottons (Gossypium, subgenus Houzingenia) based on genome sequencing.</title>
        <authorList>
            <person name="Grover C.E."/>
            <person name="Arick M.A. 2nd"/>
            <person name="Thrash A."/>
            <person name="Conover J.L."/>
            <person name="Sanders W.S."/>
            <person name="Peterson D.G."/>
            <person name="Frelichowski J.E."/>
            <person name="Scheffler J.A."/>
            <person name="Scheffler B.E."/>
            <person name="Wendel J.F."/>
        </authorList>
    </citation>
    <scope>NUCLEOTIDE SEQUENCE [LARGE SCALE GENOMIC DNA]</scope>
    <source>
        <strain evidence="1">1</strain>
        <tissue evidence="1">Leaf</tissue>
    </source>
</reference>
<evidence type="ECO:0000313" key="1">
    <source>
        <dbReference type="EMBL" id="MBA0854822.1"/>
    </source>
</evidence>
<dbReference type="PANTHER" id="PTHR31286:SF153">
    <property type="entry name" value="DUF4283 DOMAIN PROTEIN"/>
    <property type="match status" value="1"/>
</dbReference>
<dbReference type="Proteomes" id="UP000593576">
    <property type="component" value="Unassembled WGS sequence"/>
</dbReference>
<sequence>MDLDQELNGALWAFNNYLLVIHRMEDGENPLKVPLTHVSFWVQAHELLFGFFFTHIAKQLSDFVGEFLECGTKNLERDLNNYMRIQVWLDVRRLLRRKKRLMFALGQDGKRSRNNVDGMGSADLCS</sequence>
<protein>
    <recommendedName>
        <fullName evidence="3">DUF4283 domain-containing protein</fullName>
    </recommendedName>
</protein>
<dbReference type="AlphaFoldDB" id="A0A7J9L7M7"/>
<dbReference type="PANTHER" id="PTHR31286">
    <property type="entry name" value="GLYCINE-RICH CELL WALL STRUCTURAL PROTEIN 1.8-LIKE"/>
    <property type="match status" value="1"/>
</dbReference>
<dbReference type="InterPro" id="IPR040256">
    <property type="entry name" value="At4g02000-like"/>
</dbReference>
<keyword evidence="2" id="KW-1185">Reference proteome</keyword>
<dbReference type="EMBL" id="JABFAF010000005">
    <property type="protein sequence ID" value="MBA0854822.1"/>
    <property type="molecule type" value="Genomic_DNA"/>
</dbReference>